<keyword evidence="2" id="KW-1185">Reference proteome</keyword>
<dbReference type="AlphaFoldDB" id="A0A4Y3R888"/>
<comment type="caution">
    <text evidence="1">The sequence shown here is derived from an EMBL/GenBank/DDBJ whole genome shotgun (WGS) entry which is preliminary data.</text>
</comment>
<dbReference type="EMBL" id="BJMM01000066">
    <property type="protein sequence ID" value="GEB53842.1"/>
    <property type="molecule type" value="Genomic_DNA"/>
</dbReference>
<proteinExistence type="predicted"/>
<dbReference type="RefSeq" id="WP_141275797.1">
    <property type="nucleotide sequence ID" value="NZ_BJMM01000066.1"/>
</dbReference>
<accession>A0A4Y3R888</accession>
<dbReference type="InterPro" id="IPR036388">
    <property type="entry name" value="WH-like_DNA-bd_sf"/>
</dbReference>
<name>A0A4Y3R888_STRCI</name>
<organism evidence="1 2">
    <name type="scientific">Streptomyces cacaoi</name>
    <dbReference type="NCBI Taxonomy" id="1898"/>
    <lineage>
        <taxon>Bacteria</taxon>
        <taxon>Bacillati</taxon>
        <taxon>Actinomycetota</taxon>
        <taxon>Actinomycetes</taxon>
        <taxon>Kitasatosporales</taxon>
        <taxon>Streptomycetaceae</taxon>
        <taxon>Streptomyces</taxon>
    </lineage>
</organism>
<evidence type="ECO:0000313" key="1">
    <source>
        <dbReference type="EMBL" id="GEB53842.1"/>
    </source>
</evidence>
<dbReference type="Gene3D" id="1.10.10.10">
    <property type="entry name" value="Winged helix-like DNA-binding domain superfamily/Winged helix DNA-binding domain"/>
    <property type="match status" value="1"/>
</dbReference>
<dbReference type="Proteomes" id="UP000319210">
    <property type="component" value="Unassembled WGS sequence"/>
</dbReference>
<protein>
    <submittedName>
        <fullName evidence="1">Uncharacterized protein</fullName>
    </submittedName>
</protein>
<evidence type="ECO:0000313" key="2">
    <source>
        <dbReference type="Proteomes" id="UP000319210"/>
    </source>
</evidence>
<reference evidence="1 2" key="1">
    <citation type="submission" date="2019-06" db="EMBL/GenBank/DDBJ databases">
        <title>Whole genome shotgun sequence of Streptomyces cacaoi subsp. cacaoi NBRC 12748.</title>
        <authorList>
            <person name="Hosoyama A."/>
            <person name="Uohara A."/>
            <person name="Ohji S."/>
            <person name="Ichikawa N."/>
        </authorList>
    </citation>
    <scope>NUCLEOTIDE SEQUENCE [LARGE SCALE GENOMIC DNA]</scope>
    <source>
        <strain evidence="1 2">NBRC 12748</strain>
    </source>
</reference>
<sequence>MAMTPPGRHTGISVEILGSPRVRREDGTDWKPPQLLADLLVTLALAGADGRSREWLRRVLWSQLPSTDANPVVQAVQRLRKHVPIPKPAPGGPYVLDVPAERIDALAFCRGVAELAPDGGRSGPTGATPPDELARVDGLLGMWRGSPWARDSRLPESAWNDVRRARDRLVARVRALPADEQAGLAHWNRFREHFHGEPGTGRPVAPAARREPRKRVLIVDDMIGHALAVALDGTYDCEVVGSLAAWKQLLGQEPPLDYACALVDRHLSERTADCGGEIVLRDLRRLRPALPTALMSVDLPYEDSESLRERLGARAVIPKKHNDAHESLVPLVDLVEKLIARGQSG</sequence>
<gene>
    <name evidence="1" type="ORF">SCA03_63930</name>
</gene>
<dbReference type="OrthoDB" id="3962147at2"/>